<evidence type="ECO:0000256" key="8">
    <source>
        <dbReference type="SAM" id="Phobius"/>
    </source>
</evidence>
<evidence type="ECO:0000256" key="1">
    <source>
        <dbReference type="ARBA" id="ARBA00004141"/>
    </source>
</evidence>
<evidence type="ECO:0000256" key="3">
    <source>
        <dbReference type="ARBA" id="ARBA00022692"/>
    </source>
</evidence>
<name>A0AAV6YBI4_ENGPU</name>
<keyword evidence="3 8" id="KW-0812">Transmembrane</keyword>
<gene>
    <name evidence="9" type="ORF">GDO81_029969</name>
</gene>
<protein>
    <recommendedName>
        <fullName evidence="11">SID1 transmembrane family member 2</fullName>
    </recommendedName>
</protein>
<evidence type="ECO:0000313" key="10">
    <source>
        <dbReference type="Proteomes" id="UP000824782"/>
    </source>
</evidence>
<keyword evidence="6 8" id="KW-0472">Membrane</keyword>
<proteinExistence type="inferred from homology"/>
<reference evidence="9" key="1">
    <citation type="thesis" date="2020" institute="ProQuest LLC" country="789 East Eisenhower Parkway, Ann Arbor, MI, USA">
        <title>Comparative Genomics and Chromosome Evolution.</title>
        <authorList>
            <person name="Mudd A.B."/>
        </authorList>
    </citation>
    <scope>NUCLEOTIDE SEQUENCE</scope>
    <source>
        <strain evidence="9">237g6f4</strain>
        <tissue evidence="9">Blood</tissue>
    </source>
</reference>
<dbReference type="GO" id="GO:0005886">
    <property type="term" value="C:plasma membrane"/>
    <property type="evidence" value="ECO:0007669"/>
    <property type="project" value="TreeGrafter"/>
</dbReference>
<dbReference type="GO" id="GO:0003725">
    <property type="term" value="F:double-stranded RNA binding"/>
    <property type="evidence" value="ECO:0007669"/>
    <property type="project" value="TreeGrafter"/>
</dbReference>
<keyword evidence="4" id="KW-0732">Signal</keyword>
<feature type="non-terminal residue" evidence="9">
    <location>
        <position position="1"/>
    </location>
</feature>
<dbReference type="PANTHER" id="PTHR12185">
    <property type="entry name" value="SID1 TRANSMEMBRANE FAMILY MEMEBER"/>
    <property type="match status" value="1"/>
</dbReference>
<comment type="caution">
    <text evidence="9">The sequence shown here is derived from an EMBL/GenBank/DDBJ whole genome shotgun (WGS) entry which is preliminary data.</text>
</comment>
<dbReference type="InterPro" id="IPR025958">
    <property type="entry name" value="SID1_TM_fam"/>
</dbReference>
<sequence>IQRKDFPRGQFYTVFVIKPEDYACGGSAPVSTIGTGNQTWNLKRVKHMEVTITPSISSSVYLHASLLCLLFFLIFYLGAFLAFFIHHLRWDPQNSKALLHLVVTVGSTCY</sequence>
<feature type="transmembrane region" description="Helical" evidence="8">
    <location>
        <begin position="60"/>
        <end position="85"/>
    </location>
</feature>
<evidence type="ECO:0000256" key="4">
    <source>
        <dbReference type="ARBA" id="ARBA00022729"/>
    </source>
</evidence>
<evidence type="ECO:0000313" key="9">
    <source>
        <dbReference type="EMBL" id="KAG8534909.1"/>
    </source>
</evidence>
<keyword evidence="5 8" id="KW-1133">Transmembrane helix</keyword>
<keyword evidence="10" id="KW-1185">Reference proteome</keyword>
<organism evidence="9 10">
    <name type="scientific">Engystomops pustulosus</name>
    <name type="common">Tungara frog</name>
    <name type="synonym">Physalaemus pustulosus</name>
    <dbReference type="NCBI Taxonomy" id="76066"/>
    <lineage>
        <taxon>Eukaryota</taxon>
        <taxon>Metazoa</taxon>
        <taxon>Chordata</taxon>
        <taxon>Craniata</taxon>
        <taxon>Vertebrata</taxon>
        <taxon>Euteleostomi</taxon>
        <taxon>Amphibia</taxon>
        <taxon>Batrachia</taxon>
        <taxon>Anura</taxon>
        <taxon>Neobatrachia</taxon>
        <taxon>Hyloidea</taxon>
        <taxon>Leptodactylidae</taxon>
        <taxon>Leiuperinae</taxon>
        <taxon>Engystomops</taxon>
    </lineage>
</organism>
<evidence type="ECO:0000256" key="5">
    <source>
        <dbReference type="ARBA" id="ARBA00022989"/>
    </source>
</evidence>
<accession>A0AAV6YBI4</accession>
<dbReference type="Pfam" id="PF13965">
    <property type="entry name" value="SID-1_RNA_chan"/>
    <property type="match status" value="1"/>
</dbReference>
<comment type="similarity">
    <text evidence="2">Belongs to the SID1 family.</text>
</comment>
<dbReference type="GO" id="GO:0051033">
    <property type="term" value="F:RNA transmembrane transporter activity"/>
    <property type="evidence" value="ECO:0007669"/>
    <property type="project" value="TreeGrafter"/>
</dbReference>
<dbReference type="AlphaFoldDB" id="A0AAV6YBI4"/>
<comment type="subcellular location">
    <subcellularLocation>
        <location evidence="1">Membrane</location>
        <topology evidence="1">Multi-pass membrane protein</topology>
    </subcellularLocation>
</comment>
<evidence type="ECO:0000256" key="2">
    <source>
        <dbReference type="ARBA" id="ARBA00006618"/>
    </source>
</evidence>
<evidence type="ECO:0008006" key="11">
    <source>
        <dbReference type="Google" id="ProtNLM"/>
    </source>
</evidence>
<dbReference type="PANTHER" id="PTHR12185:SF15">
    <property type="entry name" value="SID1 TRANSMEMBRANE FAMILY MEMBER 1"/>
    <property type="match status" value="1"/>
</dbReference>
<evidence type="ECO:0000256" key="7">
    <source>
        <dbReference type="ARBA" id="ARBA00023180"/>
    </source>
</evidence>
<keyword evidence="7" id="KW-0325">Glycoprotein</keyword>
<dbReference type="EMBL" id="WNYA01086208">
    <property type="protein sequence ID" value="KAG8534909.1"/>
    <property type="molecule type" value="Genomic_DNA"/>
</dbReference>
<evidence type="ECO:0000256" key="6">
    <source>
        <dbReference type="ARBA" id="ARBA00023136"/>
    </source>
</evidence>
<dbReference type="GO" id="GO:0005764">
    <property type="term" value="C:lysosome"/>
    <property type="evidence" value="ECO:0007669"/>
    <property type="project" value="TreeGrafter"/>
</dbReference>
<dbReference type="Proteomes" id="UP000824782">
    <property type="component" value="Unassembled WGS sequence"/>
</dbReference>